<dbReference type="CDD" id="cd06171">
    <property type="entry name" value="Sigma70_r4"/>
    <property type="match status" value="1"/>
</dbReference>
<dbReference type="Gene3D" id="1.10.10.10">
    <property type="entry name" value="Winged helix-like DNA-binding domain superfamily/Winged helix DNA-binding domain"/>
    <property type="match status" value="1"/>
</dbReference>
<evidence type="ECO:0000259" key="5">
    <source>
        <dbReference type="Pfam" id="PF04542"/>
    </source>
</evidence>
<evidence type="ECO:0000256" key="1">
    <source>
        <dbReference type="ARBA" id="ARBA00023015"/>
    </source>
</evidence>
<evidence type="ECO:0000256" key="3">
    <source>
        <dbReference type="ARBA" id="ARBA00023125"/>
    </source>
</evidence>
<feature type="domain" description="RNA polymerase sigma factor 70 region 4 type 2" evidence="6">
    <location>
        <begin position="109"/>
        <end position="152"/>
    </location>
</feature>
<feature type="domain" description="RNA polymerase sigma-70 region 2" evidence="5">
    <location>
        <begin position="13"/>
        <end position="77"/>
    </location>
</feature>
<keyword evidence="3" id="KW-0238">DNA-binding</keyword>
<protein>
    <submittedName>
        <fullName evidence="7">Sigma-70 family RNA polymerase sigma factor</fullName>
    </submittedName>
</protein>
<dbReference type="Proteomes" id="UP001208656">
    <property type="component" value="Unassembled WGS sequence"/>
</dbReference>
<comment type="caution">
    <text evidence="7">The sequence shown here is derived from an EMBL/GenBank/DDBJ whole genome shotgun (WGS) entry which is preliminary data.</text>
</comment>
<dbReference type="Gene3D" id="1.10.1740.10">
    <property type="match status" value="1"/>
</dbReference>
<gene>
    <name evidence="7" type="ORF">OEV82_07435</name>
</gene>
<organism evidence="7 8">
    <name type="scientific">Pallidibacillus thermolactis</name>
    <dbReference type="NCBI Taxonomy" id="251051"/>
    <lineage>
        <taxon>Bacteria</taxon>
        <taxon>Bacillati</taxon>
        <taxon>Bacillota</taxon>
        <taxon>Bacilli</taxon>
        <taxon>Bacillales</taxon>
        <taxon>Bacillaceae</taxon>
        <taxon>Pallidibacillus</taxon>
    </lineage>
</organism>
<proteinExistence type="predicted"/>
<accession>A0ABT2WF29</accession>
<reference evidence="7 8" key="1">
    <citation type="submission" date="2022-10" db="EMBL/GenBank/DDBJ databases">
        <title>Description of Fervidibacillus gen. nov. in the family Fervidibacillaceae fam. nov. with two species, Fervidibacillus albus sp. nov., and Fervidibacillus halotolerans sp. nov., isolated from tidal flat sediments.</title>
        <authorList>
            <person name="Kwon K.K."/>
            <person name="Yang S.-H."/>
        </authorList>
    </citation>
    <scope>NUCLEOTIDE SEQUENCE [LARGE SCALE GENOMIC DNA]</scope>
    <source>
        <strain evidence="7 8">DSM 23332</strain>
    </source>
</reference>
<dbReference type="InterPro" id="IPR013325">
    <property type="entry name" value="RNA_pol_sigma_r2"/>
</dbReference>
<dbReference type="Pfam" id="PF04542">
    <property type="entry name" value="Sigma70_r2"/>
    <property type="match status" value="1"/>
</dbReference>
<dbReference type="NCBIfam" id="TIGR02937">
    <property type="entry name" value="sigma70-ECF"/>
    <property type="match status" value="1"/>
</dbReference>
<dbReference type="SUPFAM" id="SSF88946">
    <property type="entry name" value="Sigma2 domain of RNA polymerase sigma factors"/>
    <property type="match status" value="1"/>
</dbReference>
<evidence type="ECO:0000259" key="6">
    <source>
        <dbReference type="Pfam" id="PF08281"/>
    </source>
</evidence>
<evidence type="ECO:0000313" key="8">
    <source>
        <dbReference type="Proteomes" id="UP001208656"/>
    </source>
</evidence>
<dbReference type="PANTHER" id="PTHR30385">
    <property type="entry name" value="SIGMA FACTOR F FLAGELLAR"/>
    <property type="match status" value="1"/>
</dbReference>
<keyword evidence="4" id="KW-0804">Transcription</keyword>
<keyword evidence="2" id="KW-0731">Sigma factor</keyword>
<dbReference type="Pfam" id="PF08281">
    <property type="entry name" value="Sigma70_r4_2"/>
    <property type="match status" value="1"/>
</dbReference>
<evidence type="ECO:0000313" key="7">
    <source>
        <dbReference type="EMBL" id="MCU9594288.1"/>
    </source>
</evidence>
<evidence type="ECO:0000256" key="4">
    <source>
        <dbReference type="ARBA" id="ARBA00023163"/>
    </source>
</evidence>
<dbReference type="InterPro" id="IPR007627">
    <property type="entry name" value="RNA_pol_sigma70_r2"/>
</dbReference>
<dbReference type="RefSeq" id="WP_173657816.1">
    <property type="nucleotide sequence ID" value="NZ_JAOUSE010000017.1"/>
</dbReference>
<evidence type="ECO:0000256" key="2">
    <source>
        <dbReference type="ARBA" id="ARBA00023082"/>
    </source>
</evidence>
<keyword evidence="8" id="KW-1185">Reference proteome</keyword>
<dbReference type="InterPro" id="IPR036388">
    <property type="entry name" value="WH-like_DNA-bd_sf"/>
</dbReference>
<dbReference type="SUPFAM" id="SSF88659">
    <property type="entry name" value="Sigma3 and sigma4 domains of RNA polymerase sigma factors"/>
    <property type="match status" value="1"/>
</dbReference>
<name>A0ABT2WF29_9BACI</name>
<dbReference type="InterPro" id="IPR013324">
    <property type="entry name" value="RNA_pol_sigma_r3/r4-like"/>
</dbReference>
<dbReference type="InterPro" id="IPR013249">
    <property type="entry name" value="RNA_pol_sigma70_r4_t2"/>
</dbReference>
<dbReference type="InterPro" id="IPR014284">
    <property type="entry name" value="RNA_pol_sigma-70_dom"/>
</dbReference>
<keyword evidence="1" id="KW-0805">Transcription regulation</keyword>
<dbReference type="EMBL" id="JAOUSE010000017">
    <property type="protein sequence ID" value="MCU9594288.1"/>
    <property type="molecule type" value="Genomic_DNA"/>
</dbReference>
<sequence length="167" mass="19998">MKDETKDFEKHVTDMKPIIYSIIRKLNIYKNFEEYYQAGLIGLWDAYRAYDPEKGNFGTFAYHYIRGAILKELNKNRIKEEGEQFVDDYQWQVIANSVVENKDNIKMVELLELLKSLPKKQQQIIDLYYFKGIKLIEIAEFFGVSYQTVKLWHRNVIRELRKKVSQS</sequence>